<dbReference type="InParanoid" id="A0A3P8Z1G8"/>
<evidence type="ECO:0000256" key="2">
    <source>
        <dbReference type="ARBA" id="ARBA00010093"/>
    </source>
</evidence>
<dbReference type="AlphaFoldDB" id="A0A3P8Z1G8"/>
<dbReference type="SUPFAM" id="SSF57277">
    <property type="entry name" value="Granulin repeat"/>
    <property type="match status" value="1"/>
</dbReference>
<name>A0A3P8Z1G8_ESOLU</name>
<protein>
    <recommendedName>
        <fullName evidence="7">Granulins domain-containing protein</fullName>
    </recommendedName>
</protein>
<dbReference type="InterPro" id="IPR037277">
    <property type="entry name" value="Granulin_sf"/>
</dbReference>
<evidence type="ECO:0000256" key="3">
    <source>
        <dbReference type="ARBA" id="ARBA00022525"/>
    </source>
</evidence>
<feature type="domain" description="Granulins" evidence="7">
    <location>
        <begin position="159"/>
        <end position="172"/>
    </location>
</feature>
<comment type="subcellular location">
    <subcellularLocation>
        <location evidence="1">Secreted</location>
    </subcellularLocation>
</comment>
<dbReference type="PROSITE" id="PS00799">
    <property type="entry name" value="GRANULINS"/>
    <property type="match status" value="2"/>
</dbReference>
<proteinExistence type="inferred from homology"/>
<keyword evidence="3" id="KW-0964">Secreted</keyword>
<keyword evidence="6" id="KW-0732">Signal</keyword>
<reference evidence="8" key="2">
    <citation type="submission" date="2020-02" db="EMBL/GenBank/DDBJ databases">
        <title>Esox lucius (northern pike) genome, fEsoLuc1, primary haplotype.</title>
        <authorList>
            <person name="Myers G."/>
            <person name="Karagic N."/>
            <person name="Meyer A."/>
            <person name="Pippel M."/>
            <person name="Reichard M."/>
            <person name="Winkler S."/>
            <person name="Tracey A."/>
            <person name="Sims Y."/>
            <person name="Howe K."/>
            <person name="Rhie A."/>
            <person name="Formenti G."/>
            <person name="Durbin R."/>
            <person name="Fedrigo O."/>
            <person name="Jarvis E.D."/>
        </authorList>
    </citation>
    <scope>NUCLEOTIDE SEQUENCE [LARGE SCALE GENOMIC DNA]</scope>
</reference>
<dbReference type="InterPro" id="IPR000118">
    <property type="entry name" value="Granulin"/>
</dbReference>
<feature type="signal peptide" evidence="6">
    <location>
        <begin position="1"/>
        <end position="22"/>
    </location>
</feature>
<dbReference type="STRING" id="8010.ENSELUP00000022057"/>
<organism evidence="8 9">
    <name type="scientific">Esox lucius</name>
    <name type="common">Northern pike</name>
    <dbReference type="NCBI Taxonomy" id="8010"/>
    <lineage>
        <taxon>Eukaryota</taxon>
        <taxon>Metazoa</taxon>
        <taxon>Chordata</taxon>
        <taxon>Craniata</taxon>
        <taxon>Vertebrata</taxon>
        <taxon>Euteleostomi</taxon>
        <taxon>Actinopterygii</taxon>
        <taxon>Neopterygii</taxon>
        <taxon>Teleostei</taxon>
        <taxon>Protacanthopterygii</taxon>
        <taxon>Esociformes</taxon>
        <taxon>Esocidae</taxon>
        <taxon>Esox</taxon>
    </lineage>
</organism>
<accession>A0A3P8Z1G8</accession>
<dbReference type="GeneTree" id="ENSGT00470000042293"/>
<evidence type="ECO:0000256" key="6">
    <source>
        <dbReference type="SAM" id="SignalP"/>
    </source>
</evidence>
<keyword evidence="4" id="KW-1015">Disulfide bond</keyword>
<evidence type="ECO:0000256" key="1">
    <source>
        <dbReference type="ARBA" id="ARBA00004613"/>
    </source>
</evidence>
<dbReference type="Bgee" id="ENSELUG00000021116">
    <property type="expression patterns" value="Expressed in spleen and 14 other cell types or tissues"/>
</dbReference>
<dbReference type="Pfam" id="PF00396">
    <property type="entry name" value="Granulin"/>
    <property type="match status" value="3"/>
</dbReference>
<reference evidence="8" key="4">
    <citation type="submission" date="2025-09" db="UniProtKB">
        <authorList>
            <consortium name="Ensembl"/>
        </authorList>
    </citation>
    <scope>IDENTIFICATION</scope>
</reference>
<keyword evidence="9" id="KW-1185">Reference proteome</keyword>
<evidence type="ECO:0000256" key="5">
    <source>
        <dbReference type="SAM" id="MobiDB-lite"/>
    </source>
</evidence>
<evidence type="ECO:0000313" key="8">
    <source>
        <dbReference type="Ensembl" id="ENSELUP00000022057.3"/>
    </source>
</evidence>
<feature type="region of interest" description="Disordered" evidence="5">
    <location>
        <begin position="97"/>
        <end position="119"/>
    </location>
</feature>
<dbReference type="OMA" id="VIRCDSK"/>
<evidence type="ECO:0000256" key="4">
    <source>
        <dbReference type="ARBA" id="ARBA00023157"/>
    </source>
</evidence>
<feature type="chain" id="PRO_5044254758" description="Granulins domain-containing protein" evidence="6">
    <location>
        <begin position="23"/>
        <end position="304"/>
    </location>
</feature>
<dbReference type="Proteomes" id="UP000265140">
    <property type="component" value="Chromosome 10"/>
</dbReference>
<dbReference type="PANTHER" id="PTHR12274:SF7">
    <property type="entry name" value="GRANULINS"/>
    <property type="match status" value="1"/>
</dbReference>
<dbReference type="GO" id="GO:0005576">
    <property type="term" value="C:extracellular region"/>
    <property type="evidence" value="ECO:0007669"/>
    <property type="project" value="UniProtKB-SubCell"/>
</dbReference>
<evidence type="ECO:0000313" key="9">
    <source>
        <dbReference type="Proteomes" id="UP000265140"/>
    </source>
</evidence>
<dbReference type="Ensembl" id="ENSELUT00000032902.3">
    <property type="protein sequence ID" value="ENSELUP00000022057.3"/>
    <property type="gene ID" value="ENSELUG00000021116.3"/>
</dbReference>
<evidence type="ECO:0000259" key="7">
    <source>
        <dbReference type="PROSITE" id="PS00799"/>
    </source>
</evidence>
<sequence length="304" mass="33094">MLRHKYLHWSIAALLLVVAGSATCYITCSNGKVCSDQSTCCLTDQGYECCPVPNAVCCPDMAHCCPPGFRCDITTQMCERENRPQSIIPTLRKMAAKEPNSPISPPHEFDSSPVPSDVTESSAGALVQCDNVGSCPDGTTCCLHRYGLDLRFPPQGRCCLDGNHCCPSGFDCDFSFSKCVRNDNLRYPFVRMQKPSVMEAIKVSKLAGKVHDQDVPLTGLLPASNDTPQPGVIHCDTKFYCPPGNSCCKRPTGQWGCCSYPLGQCCADGNHCCQYGYVCDSTSSKCTKGYIQIPSSLKDEAKQY</sequence>
<dbReference type="SMART" id="SM00277">
    <property type="entry name" value="GRAN"/>
    <property type="match status" value="3"/>
</dbReference>
<feature type="domain" description="Granulins" evidence="7">
    <location>
        <begin position="58"/>
        <end position="71"/>
    </location>
</feature>
<reference evidence="9" key="1">
    <citation type="journal article" date="2014" name="PLoS ONE">
        <title>The genome and linkage map of the northern pike (Esox lucius): conserved synteny revealed between the salmonid sister group and the Neoteleostei.</title>
        <authorList>
            <person name="Rondeau E.B."/>
            <person name="Minkley D.R."/>
            <person name="Leong J.S."/>
            <person name="Messmer A.M."/>
            <person name="Jantzen J.R."/>
            <person name="von Schalburg K.R."/>
            <person name="Lemon C."/>
            <person name="Bird N.H."/>
            <person name="Koop B.F."/>
        </authorList>
    </citation>
    <scope>NUCLEOTIDE SEQUENCE</scope>
</reference>
<dbReference type="InterPro" id="IPR039036">
    <property type="entry name" value="Granulin_fam"/>
</dbReference>
<dbReference type="PANTHER" id="PTHR12274">
    <property type="entry name" value="GRANULIN"/>
    <property type="match status" value="1"/>
</dbReference>
<reference evidence="8" key="3">
    <citation type="submission" date="2025-08" db="UniProtKB">
        <authorList>
            <consortium name="Ensembl"/>
        </authorList>
    </citation>
    <scope>IDENTIFICATION</scope>
</reference>
<comment type="similarity">
    <text evidence="2">Belongs to the granulin family.</text>
</comment>
<dbReference type="Gene3D" id="2.10.25.160">
    <property type="entry name" value="Granulin"/>
    <property type="match status" value="3"/>
</dbReference>